<dbReference type="GO" id="GO:0006352">
    <property type="term" value="P:DNA-templated transcription initiation"/>
    <property type="evidence" value="ECO:0007669"/>
    <property type="project" value="InterPro"/>
</dbReference>
<gene>
    <name evidence="7" type="ORF">COC19_08015</name>
</gene>
<dbReference type="Proteomes" id="UP000218172">
    <property type="component" value="Unassembled WGS sequence"/>
</dbReference>
<comment type="similarity">
    <text evidence="1">Belongs to the sigma-70 factor family. ECF subfamily.</text>
</comment>
<protein>
    <recommendedName>
        <fullName evidence="9">RNA polymerase subunit sigma-24</fullName>
    </recommendedName>
</protein>
<accession>A0A2A4MFF6</accession>
<evidence type="ECO:0000259" key="5">
    <source>
        <dbReference type="Pfam" id="PF04542"/>
    </source>
</evidence>
<dbReference type="GO" id="GO:0016987">
    <property type="term" value="F:sigma factor activity"/>
    <property type="evidence" value="ECO:0007669"/>
    <property type="project" value="UniProtKB-KW"/>
</dbReference>
<evidence type="ECO:0000256" key="4">
    <source>
        <dbReference type="ARBA" id="ARBA00023163"/>
    </source>
</evidence>
<organism evidence="7 8">
    <name type="scientific">SAR86 cluster bacterium</name>
    <dbReference type="NCBI Taxonomy" id="2030880"/>
    <lineage>
        <taxon>Bacteria</taxon>
        <taxon>Pseudomonadati</taxon>
        <taxon>Pseudomonadota</taxon>
        <taxon>Gammaproteobacteria</taxon>
        <taxon>SAR86 cluster</taxon>
    </lineage>
</organism>
<evidence type="ECO:0008006" key="9">
    <source>
        <dbReference type="Google" id="ProtNLM"/>
    </source>
</evidence>
<dbReference type="InterPro" id="IPR036388">
    <property type="entry name" value="WH-like_DNA-bd_sf"/>
</dbReference>
<dbReference type="AlphaFoldDB" id="A0A2A4MFF6"/>
<dbReference type="InterPro" id="IPR013325">
    <property type="entry name" value="RNA_pol_sigma_r2"/>
</dbReference>
<keyword evidence="4" id="KW-0804">Transcription</keyword>
<name>A0A2A4MFF6_9GAMM</name>
<dbReference type="SUPFAM" id="SSF88946">
    <property type="entry name" value="Sigma2 domain of RNA polymerase sigma factors"/>
    <property type="match status" value="1"/>
</dbReference>
<dbReference type="Gene3D" id="1.10.1740.10">
    <property type="match status" value="1"/>
</dbReference>
<dbReference type="InterPro" id="IPR014284">
    <property type="entry name" value="RNA_pol_sigma-70_dom"/>
</dbReference>
<dbReference type="InterPro" id="IPR039425">
    <property type="entry name" value="RNA_pol_sigma-70-like"/>
</dbReference>
<dbReference type="PANTHER" id="PTHR43133:SF51">
    <property type="entry name" value="RNA POLYMERASE SIGMA FACTOR"/>
    <property type="match status" value="1"/>
</dbReference>
<dbReference type="SUPFAM" id="SSF88659">
    <property type="entry name" value="Sigma3 and sigma4 domains of RNA polymerase sigma factors"/>
    <property type="match status" value="1"/>
</dbReference>
<dbReference type="PANTHER" id="PTHR43133">
    <property type="entry name" value="RNA POLYMERASE ECF-TYPE SIGMA FACTO"/>
    <property type="match status" value="1"/>
</dbReference>
<dbReference type="EMBL" id="NVQR01000145">
    <property type="protein sequence ID" value="PCH58959.1"/>
    <property type="molecule type" value="Genomic_DNA"/>
</dbReference>
<evidence type="ECO:0000256" key="2">
    <source>
        <dbReference type="ARBA" id="ARBA00023015"/>
    </source>
</evidence>
<evidence type="ECO:0000313" key="8">
    <source>
        <dbReference type="Proteomes" id="UP000218172"/>
    </source>
</evidence>
<dbReference type="InterPro" id="IPR013324">
    <property type="entry name" value="RNA_pol_sigma_r3/r4-like"/>
</dbReference>
<dbReference type="InterPro" id="IPR007627">
    <property type="entry name" value="RNA_pol_sigma70_r2"/>
</dbReference>
<feature type="domain" description="RNA polymerase sigma factor 70 region 4 type 2" evidence="6">
    <location>
        <begin position="100"/>
        <end position="152"/>
    </location>
</feature>
<dbReference type="Gene3D" id="1.10.10.10">
    <property type="entry name" value="Winged helix-like DNA-binding domain superfamily/Winged helix DNA-binding domain"/>
    <property type="match status" value="1"/>
</dbReference>
<dbReference type="InterPro" id="IPR013249">
    <property type="entry name" value="RNA_pol_sigma70_r4_t2"/>
</dbReference>
<comment type="caution">
    <text evidence="7">The sequence shown here is derived from an EMBL/GenBank/DDBJ whole genome shotgun (WGS) entry which is preliminary data.</text>
</comment>
<evidence type="ECO:0000256" key="3">
    <source>
        <dbReference type="ARBA" id="ARBA00023082"/>
    </source>
</evidence>
<dbReference type="Pfam" id="PF04542">
    <property type="entry name" value="Sigma70_r2"/>
    <property type="match status" value="1"/>
</dbReference>
<dbReference type="NCBIfam" id="TIGR02937">
    <property type="entry name" value="sigma70-ECF"/>
    <property type="match status" value="1"/>
</dbReference>
<feature type="domain" description="RNA polymerase sigma-70 region 2" evidence="5">
    <location>
        <begin position="13"/>
        <end position="74"/>
    </location>
</feature>
<dbReference type="Pfam" id="PF08281">
    <property type="entry name" value="Sigma70_r4_2"/>
    <property type="match status" value="1"/>
</dbReference>
<proteinExistence type="inferred from homology"/>
<evidence type="ECO:0000259" key="6">
    <source>
        <dbReference type="Pfam" id="PF08281"/>
    </source>
</evidence>
<evidence type="ECO:0000313" key="7">
    <source>
        <dbReference type="EMBL" id="PCH58959.1"/>
    </source>
</evidence>
<dbReference type="GO" id="GO:0003677">
    <property type="term" value="F:DNA binding"/>
    <property type="evidence" value="ECO:0007669"/>
    <property type="project" value="InterPro"/>
</dbReference>
<evidence type="ECO:0000256" key="1">
    <source>
        <dbReference type="ARBA" id="ARBA00010641"/>
    </source>
</evidence>
<keyword evidence="3" id="KW-0731">Sigma factor</keyword>
<sequence length="162" mass="18329">MRFGFNQLERLLAKHHQTFYISALSITKNRAAAEDAVHEALLSVSALTSDVDDLKAYVFKVIRNKAKRYVGQSARLVAADTVTEIIDSASMAHEDSVFLEQMLRHIEVLDKETQQVIIMKLFAGLTFNEIAEVMARSVNTVASWYRRGISQLQEKLNEANEK</sequence>
<reference evidence="8" key="1">
    <citation type="submission" date="2017-08" db="EMBL/GenBank/DDBJ databases">
        <title>A dynamic microbial community with high functional redundancy inhabits the cold, oxic subseafloor aquifer.</title>
        <authorList>
            <person name="Tully B.J."/>
            <person name="Wheat C.G."/>
            <person name="Glazer B.T."/>
            <person name="Huber J.A."/>
        </authorList>
    </citation>
    <scope>NUCLEOTIDE SEQUENCE [LARGE SCALE GENOMIC DNA]</scope>
</reference>
<keyword evidence="2" id="KW-0805">Transcription regulation</keyword>